<feature type="domain" description="FtsX extracellular" evidence="13">
    <location>
        <begin position="67"/>
        <end position="146"/>
    </location>
</feature>
<evidence type="ECO:0000256" key="8">
    <source>
        <dbReference type="ARBA" id="ARBA00023136"/>
    </source>
</evidence>
<feature type="transmembrane region" description="Helical" evidence="11">
    <location>
        <begin position="228"/>
        <end position="251"/>
    </location>
</feature>
<dbReference type="PANTHER" id="PTHR47755:SF1">
    <property type="entry name" value="CELL DIVISION PROTEIN FTSX"/>
    <property type="match status" value="1"/>
</dbReference>
<keyword evidence="9 10" id="KW-0131">Cell cycle</keyword>
<feature type="domain" description="ABC3 transporter permease C-terminal" evidence="12">
    <location>
        <begin position="169"/>
        <end position="289"/>
    </location>
</feature>
<dbReference type="InterPro" id="IPR003838">
    <property type="entry name" value="ABC3_permease_C"/>
</dbReference>
<sequence length="294" mass="31809">MATFRYALRDTFRTMGSHWGVSFLTLLTASAVFFLVGATALFSLNIKQVTSSIEGDLTIQAFVDSVEECRAVADAMRGLPWVSSVKIISPDDALSKLKAKLGNQAKAVTLLGKNPLPWTVDIGAKKAQDVPSIVRELLSQPSVDDVVYAGALAERLARVSELSGRVAVVVLIIAVVVSALVLFNTIRIAVYSRKQEISVMLLVGATRLYVAMPFVLQGVFLGLGGSLVAIGIIHLFYGDIIASVSSALPLLQFVTDWDVLYRLYGILLGTGVVVGWLCSWMAVSRFIRQAMRPM</sequence>
<keyword evidence="7 11" id="KW-1133">Transmembrane helix</keyword>
<feature type="transmembrane region" description="Helical" evidence="11">
    <location>
        <begin position="20"/>
        <end position="44"/>
    </location>
</feature>
<dbReference type="Pfam" id="PF18075">
    <property type="entry name" value="FtsX_ECD"/>
    <property type="match status" value="1"/>
</dbReference>
<dbReference type="InterPro" id="IPR040690">
    <property type="entry name" value="FtsX_ECD"/>
</dbReference>
<reference evidence="14 15" key="1">
    <citation type="submission" date="2022-01" db="EMBL/GenBank/DDBJ databases">
        <title>Dethiosulfovibrio faecalis sp. nov., a novel proteolytic, non-sulfur-reducing bacterium isolated from a marine aquaculture solid waste bioreactor.</title>
        <authorList>
            <person name="Grabowski S."/>
            <person name="Apolinario E."/>
            <person name="Schneider N."/>
            <person name="Marshall C.W."/>
            <person name="Sowers K.R."/>
        </authorList>
    </citation>
    <scope>NUCLEOTIDE SEQUENCE [LARGE SCALE GENOMIC DNA]</scope>
    <source>
        <strain evidence="14 15">DSM 12537</strain>
    </source>
</reference>
<dbReference type="Proteomes" id="UP001200430">
    <property type="component" value="Unassembled WGS sequence"/>
</dbReference>
<evidence type="ECO:0000259" key="13">
    <source>
        <dbReference type="Pfam" id="PF18075"/>
    </source>
</evidence>
<proteinExistence type="inferred from homology"/>
<gene>
    <name evidence="14" type="ORF">L2W38_02510</name>
</gene>
<evidence type="ECO:0000256" key="9">
    <source>
        <dbReference type="ARBA" id="ARBA00023306"/>
    </source>
</evidence>
<dbReference type="Gene3D" id="3.30.70.3040">
    <property type="match status" value="1"/>
</dbReference>
<evidence type="ECO:0000256" key="4">
    <source>
        <dbReference type="ARBA" id="ARBA00022475"/>
    </source>
</evidence>
<accession>A0ABS9EKL1</accession>
<protein>
    <recommendedName>
        <fullName evidence="3 10">Cell division protein FtsX</fullName>
    </recommendedName>
</protein>
<keyword evidence="15" id="KW-1185">Reference proteome</keyword>
<dbReference type="PANTHER" id="PTHR47755">
    <property type="entry name" value="CELL DIVISION PROTEIN FTSX"/>
    <property type="match status" value="1"/>
</dbReference>
<organism evidence="14 15">
    <name type="scientific">Dethiosulfovibrio marinus</name>
    <dbReference type="NCBI Taxonomy" id="133532"/>
    <lineage>
        <taxon>Bacteria</taxon>
        <taxon>Thermotogati</taxon>
        <taxon>Synergistota</taxon>
        <taxon>Synergistia</taxon>
        <taxon>Synergistales</taxon>
        <taxon>Dethiosulfovibrionaceae</taxon>
        <taxon>Dethiosulfovibrio</taxon>
    </lineage>
</organism>
<evidence type="ECO:0000256" key="5">
    <source>
        <dbReference type="ARBA" id="ARBA00022618"/>
    </source>
</evidence>
<evidence type="ECO:0000256" key="1">
    <source>
        <dbReference type="ARBA" id="ARBA00004651"/>
    </source>
</evidence>
<feature type="transmembrane region" description="Helical" evidence="11">
    <location>
        <begin position="263"/>
        <end position="283"/>
    </location>
</feature>
<evidence type="ECO:0000256" key="3">
    <source>
        <dbReference type="ARBA" id="ARBA00021907"/>
    </source>
</evidence>
<dbReference type="Pfam" id="PF02687">
    <property type="entry name" value="FtsX"/>
    <property type="match status" value="1"/>
</dbReference>
<dbReference type="RefSeq" id="WP_236098240.1">
    <property type="nucleotide sequence ID" value="NZ_JAKGUD010000002.1"/>
</dbReference>
<keyword evidence="4 10" id="KW-1003">Cell membrane</keyword>
<evidence type="ECO:0000313" key="15">
    <source>
        <dbReference type="Proteomes" id="UP001200430"/>
    </source>
</evidence>
<comment type="caution">
    <text evidence="14">The sequence shown here is derived from an EMBL/GenBank/DDBJ whole genome shotgun (WGS) entry which is preliminary data.</text>
</comment>
<keyword evidence="6 11" id="KW-0812">Transmembrane</keyword>
<keyword evidence="5 10" id="KW-0132">Cell division</keyword>
<evidence type="ECO:0000256" key="6">
    <source>
        <dbReference type="ARBA" id="ARBA00022692"/>
    </source>
</evidence>
<dbReference type="PIRSF" id="PIRSF003097">
    <property type="entry name" value="FtsX"/>
    <property type="match status" value="1"/>
</dbReference>
<evidence type="ECO:0000256" key="7">
    <source>
        <dbReference type="ARBA" id="ARBA00022989"/>
    </source>
</evidence>
<dbReference type="EMBL" id="JAKGUD010000002">
    <property type="protein sequence ID" value="MCF4141690.1"/>
    <property type="molecule type" value="Genomic_DNA"/>
</dbReference>
<feature type="transmembrane region" description="Helical" evidence="11">
    <location>
        <begin position="166"/>
        <end position="191"/>
    </location>
</feature>
<comment type="subcellular location">
    <subcellularLocation>
        <location evidence="1">Cell membrane</location>
        <topology evidence="1">Multi-pass membrane protein</topology>
    </subcellularLocation>
</comment>
<name>A0ABS9EKL1_9BACT</name>
<evidence type="ECO:0000259" key="12">
    <source>
        <dbReference type="Pfam" id="PF02687"/>
    </source>
</evidence>
<comment type="similarity">
    <text evidence="2 10">Belongs to the ABC-4 integral membrane protein family. FtsX subfamily.</text>
</comment>
<keyword evidence="8 10" id="KW-0472">Membrane</keyword>
<evidence type="ECO:0000256" key="2">
    <source>
        <dbReference type="ARBA" id="ARBA00007379"/>
    </source>
</evidence>
<evidence type="ECO:0000256" key="10">
    <source>
        <dbReference type="PIRNR" id="PIRNR003097"/>
    </source>
</evidence>
<dbReference type="InterPro" id="IPR004513">
    <property type="entry name" value="FtsX"/>
</dbReference>
<evidence type="ECO:0000256" key="11">
    <source>
        <dbReference type="SAM" id="Phobius"/>
    </source>
</evidence>
<evidence type="ECO:0000313" key="14">
    <source>
        <dbReference type="EMBL" id="MCF4141690.1"/>
    </source>
</evidence>